<dbReference type="HAMAP" id="MF_00048">
    <property type="entry name" value="UPF0102"/>
    <property type="match status" value="1"/>
</dbReference>
<dbReference type="NCBIfam" id="NF009151">
    <property type="entry name" value="PRK12497.1-5"/>
    <property type="match status" value="1"/>
</dbReference>
<dbReference type="Proteomes" id="UP001604043">
    <property type="component" value="Unassembled WGS sequence"/>
</dbReference>
<dbReference type="EMBL" id="JBAFUR010000004">
    <property type="protein sequence ID" value="MFG1253741.1"/>
    <property type="molecule type" value="Genomic_DNA"/>
</dbReference>
<protein>
    <recommendedName>
        <fullName evidence="2">UPF0102 protein V5F30_16130</fullName>
    </recommendedName>
</protein>
<dbReference type="PANTHER" id="PTHR34039">
    <property type="entry name" value="UPF0102 PROTEIN YRAN"/>
    <property type="match status" value="1"/>
</dbReference>
<evidence type="ECO:0000256" key="2">
    <source>
        <dbReference type="HAMAP-Rule" id="MF_00048"/>
    </source>
</evidence>
<name>A0ABW6ZIW1_9HYPH</name>
<dbReference type="SUPFAM" id="SSF52980">
    <property type="entry name" value="Restriction endonuclease-like"/>
    <property type="match status" value="1"/>
</dbReference>
<dbReference type="InterPro" id="IPR011335">
    <property type="entry name" value="Restrct_endonuc-II-like"/>
</dbReference>
<evidence type="ECO:0000313" key="3">
    <source>
        <dbReference type="EMBL" id="MFG1253741.1"/>
    </source>
</evidence>
<gene>
    <name evidence="3" type="ORF">V5F30_16130</name>
</gene>
<evidence type="ECO:0000313" key="4">
    <source>
        <dbReference type="Proteomes" id="UP001604043"/>
    </source>
</evidence>
<dbReference type="RefSeq" id="WP_029556471.1">
    <property type="nucleotide sequence ID" value="NZ_JBAFUR010000004.1"/>
</dbReference>
<dbReference type="Pfam" id="PF02021">
    <property type="entry name" value="UPF0102"/>
    <property type="match status" value="1"/>
</dbReference>
<sequence>MPETPASPPPDAGKLRRRAAHARGLAGEERAATLLGAHGFHVLARRVRTKAGEIDLIARQGDLLVFCEVKLRARLDDAAFSLQPRQRRRIAAAAEAYLAEHPELSMLNMRFDAVLLARTGEAEHLPGAFEMEF</sequence>
<evidence type="ECO:0000256" key="1">
    <source>
        <dbReference type="ARBA" id="ARBA00006738"/>
    </source>
</evidence>
<proteinExistence type="inferred from homology"/>
<dbReference type="Gene3D" id="3.40.1350.10">
    <property type="match status" value="1"/>
</dbReference>
<dbReference type="PANTHER" id="PTHR34039:SF1">
    <property type="entry name" value="UPF0102 PROTEIN YRAN"/>
    <property type="match status" value="1"/>
</dbReference>
<comment type="similarity">
    <text evidence="1 2">Belongs to the UPF0102 family.</text>
</comment>
<keyword evidence="4" id="KW-1185">Reference proteome</keyword>
<comment type="caution">
    <text evidence="3">The sequence shown here is derived from an EMBL/GenBank/DDBJ whole genome shotgun (WGS) entry which is preliminary data.</text>
</comment>
<dbReference type="InterPro" id="IPR003509">
    <property type="entry name" value="UPF0102_YraN-like"/>
</dbReference>
<organism evidence="3 4">
    <name type="scientific">Xanthobacter aminoxidans</name>
    <dbReference type="NCBI Taxonomy" id="186280"/>
    <lineage>
        <taxon>Bacteria</taxon>
        <taxon>Pseudomonadati</taxon>
        <taxon>Pseudomonadota</taxon>
        <taxon>Alphaproteobacteria</taxon>
        <taxon>Hyphomicrobiales</taxon>
        <taxon>Xanthobacteraceae</taxon>
        <taxon>Xanthobacter</taxon>
    </lineage>
</organism>
<accession>A0ABW6ZIW1</accession>
<dbReference type="NCBIfam" id="TIGR00252">
    <property type="entry name" value="YraN family protein"/>
    <property type="match status" value="1"/>
</dbReference>
<reference evidence="3 4" key="1">
    <citation type="submission" date="2024-02" db="EMBL/GenBank/DDBJ databases">
        <title>Expansion and revision of Xanthobacter and proposal of Roseixanthobacter gen. nov.</title>
        <authorList>
            <person name="Soltysiak M.P.M."/>
            <person name="Jalihal A."/>
            <person name="Ory A."/>
            <person name="Chrisophersen C."/>
            <person name="Lee A.D."/>
            <person name="Boulton J."/>
            <person name="Springer M."/>
        </authorList>
    </citation>
    <scope>NUCLEOTIDE SEQUENCE [LARGE SCALE GENOMIC DNA]</scope>
    <source>
        <strain evidence="3 4">CB5</strain>
    </source>
</reference>
<dbReference type="InterPro" id="IPR011856">
    <property type="entry name" value="tRNA_endonuc-like_dom_sf"/>
</dbReference>